<organism evidence="6 7">
    <name type="scientific">Melanomma pulvis-pyrius CBS 109.77</name>
    <dbReference type="NCBI Taxonomy" id="1314802"/>
    <lineage>
        <taxon>Eukaryota</taxon>
        <taxon>Fungi</taxon>
        <taxon>Dikarya</taxon>
        <taxon>Ascomycota</taxon>
        <taxon>Pezizomycotina</taxon>
        <taxon>Dothideomycetes</taxon>
        <taxon>Pleosporomycetidae</taxon>
        <taxon>Pleosporales</taxon>
        <taxon>Melanommataceae</taxon>
        <taxon>Melanomma</taxon>
    </lineage>
</organism>
<accession>A0A6A6X6F2</accession>
<feature type="compositionally biased region" description="Basic and acidic residues" evidence="5">
    <location>
        <begin position="143"/>
        <end position="184"/>
    </location>
</feature>
<protein>
    <submittedName>
        <fullName evidence="6">Uncharacterized protein</fullName>
    </submittedName>
</protein>
<feature type="compositionally biased region" description="Gly residues" evidence="5">
    <location>
        <begin position="9"/>
        <end position="24"/>
    </location>
</feature>
<dbReference type="GO" id="GO:0042797">
    <property type="term" value="P:tRNA transcription by RNA polymerase III"/>
    <property type="evidence" value="ECO:0007669"/>
    <property type="project" value="TreeGrafter"/>
</dbReference>
<comment type="subcellular location">
    <subcellularLocation>
        <location evidence="1">Nucleus</location>
    </subcellularLocation>
</comment>
<reference evidence="6" key="1">
    <citation type="journal article" date="2020" name="Stud. Mycol.">
        <title>101 Dothideomycetes genomes: a test case for predicting lifestyles and emergence of pathogens.</title>
        <authorList>
            <person name="Haridas S."/>
            <person name="Albert R."/>
            <person name="Binder M."/>
            <person name="Bloem J."/>
            <person name="Labutti K."/>
            <person name="Salamov A."/>
            <person name="Andreopoulos B."/>
            <person name="Baker S."/>
            <person name="Barry K."/>
            <person name="Bills G."/>
            <person name="Bluhm B."/>
            <person name="Cannon C."/>
            <person name="Castanera R."/>
            <person name="Culley D."/>
            <person name="Daum C."/>
            <person name="Ezra D."/>
            <person name="Gonzalez J."/>
            <person name="Henrissat B."/>
            <person name="Kuo A."/>
            <person name="Liang C."/>
            <person name="Lipzen A."/>
            <person name="Lutzoni F."/>
            <person name="Magnuson J."/>
            <person name="Mondo S."/>
            <person name="Nolan M."/>
            <person name="Ohm R."/>
            <person name="Pangilinan J."/>
            <person name="Park H.-J."/>
            <person name="Ramirez L."/>
            <person name="Alfaro M."/>
            <person name="Sun H."/>
            <person name="Tritt A."/>
            <person name="Yoshinaga Y."/>
            <person name="Zwiers L.-H."/>
            <person name="Turgeon B."/>
            <person name="Goodwin S."/>
            <person name="Spatafora J."/>
            <person name="Crous P."/>
            <person name="Grigoriev I."/>
        </authorList>
    </citation>
    <scope>NUCLEOTIDE SEQUENCE</scope>
    <source>
        <strain evidence="6">CBS 109.77</strain>
    </source>
</reference>
<dbReference type="PANTHER" id="PTHR13408:SF0">
    <property type="entry name" value="DNA-DIRECTED RNA POLYMERASE III SUBUNIT RPC4"/>
    <property type="match status" value="1"/>
</dbReference>
<keyword evidence="2" id="KW-0240">DNA-directed RNA polymerase</keyword>
<proteinExistence type="predicted"/>
<keyword evidence="7" id="KW-1185">Reference proteome</keyword>
<dbReference type="GO" id="GO:0003677">
    <property type="term" value="F:DNA binding"/>
    <property type="evidence" value="ECO:0007669"/>
    <property type="project" value="InterPro"/>
</dbReference>
<keyword evidence="3" id="KW-0804">Transcription</keyword>
<feature type="region of interest" description="Disordered" evidence="5">
    <location>
        <begin position="505"/>
        <end position="528"/>
    </location>
</feature>
<feature type="region of interest" description="Disordered" evidence="5">
    <location>
        <begin position="1"/>
        <end position="59"/>
    </location>
</feature>
<dbReference type="InterPro" id="IPR007811">
    <property type="entry name" value="RPC4"/>
</dbReference>
<dbReference type="OrthoDB" id="5836119at2759"/>
<evidence type="ECO:0000256" key="5">
    <source>
        <dbReference type="SAM" id="MobiDB-lite"/>
    </source>
</evidence>
<feature type="compositionally biased region" description="Low complexity" evidence="5">
    <location>
        <begin position="112"/>
        <end position="135"/>
    </location>
</feature>
<feature type="compositionally biased region" description="Acidic residues" evidence="5">
    <location>
        <begin position="260"/>
        <end position="271"/>
    </location>
</feature>
<keyword evidence="4" id="KW-0539">Nucleus</keyword>
<dbReference type="AlphaFoldDB" id="A0A6A6X6F2"/>
<dbReference type="PANTHER" id="PTHR13408">
    <property type="entry name" value="DNA-DIRECTED RNA POLYMERASE III"/>
    <property type="match status" value="1"/>
</dbReference>
<feature type="compositionally biased region" description="Polar residues" evidence="5">
    <location>
        <begin position="319"/>
        <end position="341"/>
    </location>
</feature>
<evidence type="ECO:0000256" key="2">
    <source>
        <dbReference type="ARBA" id="ARBA00022478"/>
    </source>
</evidence>
<name>A0A6A6X6F2_9PLEO</name>
<dbReference type="Pfam" id="PF05132">
    <property type="entry name" value="RNA_pol_Rpc4"/>
    <property type="match status" value="1"/>
</dbReference>
<evidence type="ECO:0000256" key="1">
    <source>
        <dbReference type="ARBA" id="ARBA00004123"/>
    </source>
</evidence>
<feature type="region of interest" description="Disordered" evidence="5">
    <location>
        <begin position="79"/>
        <end position="393"/>
    </location>
</feature>
<dbReference type="EMBL" id="MU002015">
    <property type="protein sequence ID" value="KAF2791507.1"/>
    <property type="molecule type" value="Genomic_DNA"/>
</dbReference>
<feature type="compositionally biased region" description="Low complexity" evidence="5">
    <location>
        <begin position="25"/>
        <end position="51"/>
    </location>
</feature>
<evidence type="ECO:0000256" key="3">
    <source>
        <dbReference type="ARBA" id="ARBA00023163"/>
    </source>
</evidence>
<evidence type="ECO:0000256" key="4">
    <source>
        <dbReference type="ARBA" id="ARBA00023242"/>
    </source>
</evidence>
<gene>
    <name evidence="6" type="ORF">K505DRAFT_419086</name>
</gene>
<dbReference type="GO" id="GO:0005666">
    <property type="term" value="C:RNA polymerase III complex"/>
    <property type="evidence" value="ECO:0007669"/>
    <property type="project" value="InterPro"/>
</dbReference>
<evidence type="ECO:0000313" key="6">
    <source>
        <dbReference type="EMBL" id="KAF2791507.1"/>
    </source>
</evidence>
<sequence length="624" mass="66679">MPPKPKGPTRGGARGRGSGRGGASSGTARAAPVAAPPEQSETATATEATNTIVPKAEEDSVTTLEALSLLTAVEPQLAPSAPASSISSPQTVENSPARLPVQRLDSLKVPTSSSRSASPAARRGTITRGARGAAAKPAFTGRRSKEDRDARDKKDRDRQKERDREAEAKLRQMERDRKRSERGGANKRGGYTGPVTGPFSLGSSTQDRKTGNRSNQHSAPGLGSGSRAVHVKREYNGAEGGSYRSSGTSGIKRENGDYVSSDDDDDDDDIAEFPRKDIDMIEISSDEEIAGTSHHKERANLPVRISRKEHHDRVVGINTEASAETPTKSLQAANAIGTSPTVEVAEGTSRKGKGKVKDLEITGVRKPYKGMWQDADEPQVQVKAEPASDDEDQGLAEEVGIYKALNKAAGDLQSLSPEAEKRAKARVKVGPEPVMQTQEDRQEWARFQSSLRHIRAELGPGVEDVDAGSDILMANASETAGKAKLSVRDNNVYLFQIPPVMPDLFPTPVKNNSSDEPPNPPPTTQLTPIKTEQGVAGVASKATIASGFVGKLRVHQSGRTTLDWGDASYELNPGHKTSYLQEVVSLNVVPEKERLAEEDGGEGISYGRVKGGFVVVPAWEQMLG</sequence>
<dbReference type="Proteomes" id="UP000799757">
    <property type="component" value="Unassembled WGS sequence"/>
</dbReference>
<feature type="compositionally biased region" description="Low complexity" evidence="5">
    <location>
        <begin position="79"/>
        <end position="89"/>
    </location>
</feature>
<evidence type="ECO:0000313" key="7">
    <source>
        <dbReference type="Proteomes" id="UP000799757"/>
    </source>
</evidence>